<evidence type="ECO:0000313" key="3">
    <source>
        <dbReference type="Proteomes" id="UP000055024"/>
    </source>
</evidence>
<evidence type="ECO:0000313" key="2">
    <source>
        <dbReference type="EMBL" id="KRZ01289.1"/>
    </source>
</evidence>
<gene>
    <name evidence="2" type="ORF">T11_9796</name>
</gene>
<sequence>MASSLLHLLLLLANSVFYEWYLCFDQQECAKMSIYFIKALKQSKRFGITVQCAKVASSQPNCFEVPFALDTGKSLVILSECGITNICKCDVSPDGALIWRWRIGVPHWFHCRFAYHESKKKFNNDYNCSRLRLDSGRQRWCPYSSCQRGSASCLHCGLGRPMLSLPMPSCVQLDIKAFPSGRSVPWYITKKQVFRWASWQRDNSSWHQGVLNVAYNRSRCPSYPINQITSSESRRPYGWRCVLVEFAMKAFHSDRRAVLHIAKSKNVYFNVSVRNCEDQKASF</sequence>
<protein>
    <submittedName>
        <fullName evidence="2">Uncharacterized protein</fullName>
    </submittedName>
</protein>
<keyword evidence="1" id="KW-0732">Signal</keyword>
<reference evidence="2 3" key="1">
    <citation type="submission" date="2015-01" db="EMBL/GenBank/DDBJ databases">
        <title>Evolution of Trichinella species and genotypes.</title>
        <authorList>
            <person name="Korhonen P.K."/>
            <person name="Edoardo P."/>
            <person name="Giuseppe L.R."/>
            <person name="Gasser R.B."/>
        </authorList>
    </citation>
    <scope>NUCLEOTIDE SEQUENCE [LARGE SCALE GENOMIC DNA]</scope>
    <source>
        <strain evidence="2">ISS1029</strain>
    </source>
</reference>
<feature type="signal peptide" evidence="1">
    <location>
        <begin position="1"/>
        <end position="18"/>
    </location>
</feature>
<keyword evidence="3" id="KW-1185">Reference proteome</keyword>
<name>A0A0V1GT15_9BILA</name>
<dbReference type="AlphaFoldDB" id="A0A0V1GT15"/>
<evidence type="ECO:0000256" key="1">
    <source>
        <dbReference type="SAM" id="SignalP"/>
    </source>
</evidence>
<proteinExistence type="predicted"/>
<dbReference type="EMBL" id="JYDP01000307">
    <property type="protein sequence ID" value="KRZ01289.1"/>
    <property type="molecule type" value="Genomic_DNA"/>
</dbReference>
<comment type="caution">
    <text evidence="2">The sequence shown here is derived from an EMBL/GenBank/DDBJ whole genome shotgun (WGS) entry which is preliminary data.</text>
</comment>
<dbReference type="Proteomes" id="UP000055024">
    <property type="component" value="Unassembled WGS sequence"/>
</dbReference>
<organism evidence="2 3">
    <name type="scientific">Trichinella zimbabwensis</name>
    <dbReference type="NCBI Taxonomy" id="268475"/>
    <lineage>
        <taxon>Eukaryota</taxon>
        <taxon>Metazoa</taxon>
        <taxon>Ecdysozoa</taxon>
        <taxon>Nematoda</taxon>
        <taxon>Enoplea</taxon>
        <taxon>Dorylaimia</taxon>
        <taxon>Trichinellida</taxon>
        <taxon>Trichinellidae</taxon>
        <taxon>Trichinella</taxon>
    </lineage>
</organism>
<feature type="chain" id="PRO_5006878585" evidence="1">
    <location>
        <begin position="19"/>
        <end position="283"/>
    </location>
</feature>
<accession>A0A0V1GT15</accession>